<evidence type="ECO:0000256" key="6">
    <source>
        <dbReference type="ARBA" id="ARBA00023141"/>
    </source>
</evidence>
<comment type="cofactor">
    <cofactor evidence="9">
        <name>Mg(2+)</name>
        <dbReference type="ChEBI" id="CHEBI:18420"/>
    </cofactor>
    <text evidence="9">Binds 2 magnesium ions per monomer.</text>
</comment>
<dbReference type="Gene3D" id="1.20.970.10">
    <property type="entry name" value="Transferase, Pyrimidine Nucleoside Phosphorylase, Chain C"/>
    <property type="match status" value="1"/>
</dbReference>
<keyword evidence="3 9" id="KW-0328">Glycosyltransferase</keyword>
<dbReference type="Pfam" id="PF00591">
    <property type="entry name" value="Glycos_transf_3"/>
    <property type="match status" value="1"/>
</dbReference>
<keyword evidence="5 9" id="KW-0822">Tryptophan biosynthesis</keyword>
<feature type="binding site" evidence="9">
    <location>
        <position position="229"/>
    </location>
    <ligand>
        <name>Mg(2+)</name>
        <dbReference type="ChEBI" id="CHEBI:18420"/>
        <label>2</label>
    </ligand>
</feature>
<dbReference type="EMBL" id="BHYL01000107">
    <property type="protein sequence ID" value="GCD19984.1"/>
    <property type="molecule type" value="Genomic_DNA"/>
</dbReference>
<dbReference type="RefSeq" id="WP_124342497.1">
    <property type="nucleotide sequence ID" value="NZ_BHYL01000107.1"/>
</dbReference>
<evidence type="ECO:0000313" key="12">
    <source>
        <dbReference type="EMBL" id="GCD19984.1"/>
    </source>
</evidence>
<evidence type="ECO:0000313" key="13">
    <source>
        <dbReference type="Proteomes" id="UP000288246"/>
    </source>
</evidence>
<evidence type="ECO:0000259" key="11">
    <source>
        <dbReference type="Pfam" id="PF02885"/>
    </source>
</evidence>
<dbReference type="GO" id="GO:0000162">
    <property type="term" value="P:L-tryptophan biosynthetic process"/>
    <property type="evidence" value="ECO:0007669"/>
    <property type="project" value="UniProtKB-UniRule"/>
</dbReference>
<dbReference type="OrthoDB" id="9806430at2"/>
<name>A0A401UZE6_9CELL</name>
<sequence>MTSARTWSDLFATLVRREDLTREQASWAMDEIMRGEADPARVAAFLVVLRAKGETVDELRGLADQMLEHAIRIEVPGRTVDIVGTGGDRAHTVNISTMSALVVAGTGLRVVKHGNRAASSSSGSADVLEVLGIRLDHEPRRVADIALEAGITFCFAGRFHPAMRHAAAARSALGIGTVFNFLGPLSNPAQPAASAIGVADERMAPLIAGVFADRGKDAVVFRGEDGLDEIAATGTTRVWEVRSGQVDEHLVDWARDLGQVHVDLEDLRGADAAHNAEVARRLLAGEPGAVRDTVVLNSAAALVADGTLPGIGEGSLLERLDRATAIARESIDSGAAAAALERWRAASA</sequence>
<evidence type="ECO:0000256" key="4">
    <source>
        <dbReference type="ARBA" id="ARBA00022679"/>
    </source>
</evidence>
<evidence type="ECO:0000259" key="10">
    <source>
        <dbReference type="Pfam" id="PF00591"/>
    </source>
</evidence>
<feature type="binding site" evidence="9">
    <location>
        <position position="92"/>
    </location>
    <ligand>
        <name>5-phospho-alpha-D-ribose 1-diphosphate</name>
        <dbReference type="ChEBI" id="CHEBI:58017"/>
    </ligand>
</feature>
<feature type="binding site" evidence="9">
    <location>
        <position position="228"/>
    </location>
    <ligand>
        <name>Mg(2+)</name>
        <dbReference type="ChEBI" id="CHEBI:18420"/>
        <label>2</label>
    </ligand>
</feature>
<evidence type="ECO:0000256" key="8">
    <source>
        <dbReference type="ARBA" id="ARBA00061188"/>
    </source>
</evidence>
<keyword evidence="2 9" id="KW-0028">Amino-acid biosynthesis</keyword>
<feature type="binding site" evidence="9">
    <location>
        <position position="84"/>
    </location>
    <ligand>
        <name>5-phospho-alpha-D-ribose 1-diphosphate</name>
        <dbReference type="ChEBI" id="CHEBI:58017"/>
    </ligand>
</feature>
<evidence type="ECO:0000256" key="5">
    <source>
        <dbReference type="ARBA" id="ARBA00022822"/>
    </source>
</evidence>
<dbReference type="HAMAP" id="MF_00211">
    <property type="entry name" value="TrpD"/>
    <property type="match status" value="1"/>
</dbReference>
<dbReference type="SUPFAM" id="SSF47648">
    <property type="entry name" value="Nucleoside phosphorylase/phosphoribosyltransferase N-terminal domain"/>
    <property type="match status" value="1"/>
</dbReference>
<comment type="function">
    <text evidence="9">Catalyzes the transfer of the phosphoribosyl group of 5-phosphorylribose-1-pyrophosphate (PRPP) to anthranilate to yield N-(5'-phosphoribosyl)-anthranilate (PRA).</text>
</comment>
<evidence type="ECO:0000256" key="9">
    <source>
        <dbReference type="HAMAP-Rule" id="MF_00211"/>
    </source>
</evidence>
<feature type="binding site" evidence="9">
    <location>
        <position position="170"/>
    </location>
    <ligand>
        <name>anthranilate</name>
        <dbReference type="ChEBI" id="CHEBI:16567"/>
        <label>2</label>
    </ligand>
</feature>
<feature type="domain" description="Glycosyl transferase family 3 N-terminal" evidence="11">
    <location>
        <begin position="9"/>
        <end position="70"/>
    </location>
</feature>
<comment type="catalytic activity">
    <reaction evidence="7 9">
        <text>N-(5-phospho-beta-D-ribosyl)anthranilate + diphosphate = 5-phospho-alpha-D-ribose 1-diphosphate + anthranilate</text>
        <dbReference type="Rhea" id="RHEA:11768"/>
        <dbReference type="ChEBI" id="CHEBI:16567"/>
        <dbReference type="ChEBI" id="CHEBI:18277"/>
        <dbReference type="ChEBI" id="CHEBI:33019"/>
        <dbReference type="ChEBI" id="CHEBI:58017"/>
        <dbReference type="EC" id="2.4.2.18"/>
    </reaction>
</comment>
<dbReference type="Proteomes" id="UP000288246">
    <property type="component" value="Unassembled WGS sequence"/>
</dbReference>
<comment type="similarity">
    <text evidence="8">In the C-terminal section; belongs to the anthranilate phosphoribosyltransferase family.</text>
</comment>
<comment type="subunit">
    <text evidence="9">Homodimer.</text>
</comment>
<protein>
    <recommendedName>
        <fullName evidence="9">Anthranilate phosphoribosyltransferase</fullName>
        <ecNumber evidence="9">2.4.2.18</ecNumber>
    </recommendedName>
</protein>
<dbReference type="EC" id="2.4.2.18" evidence="9"/>
<dbReference type="AlphaFoldDB" id="A0A401UZE6"/>
<dbReference type="InterPro" id="IPR000312">
    <property type="entry name" value="Glycosyl_Trfase_fam3"/>
</dbReference>
<feature type="binding site" evidence="9">
    <location>
        <begin position="87"/>
        <end position="88"/>
    </location>
    <ligand>
        <name>5-phospho-alpha-D-ribose 1-diphosphate</name>
        <dbReference type="ChEBI" id="CHEBI:58017"/>
    </ligand>
</feature>
<feature type="binding site" evidence="9">
    <location>
        <begin position="94"/>
        <end position="97"/>
    </location>
    <ligand>
        <name>5-phospho-alpha-D-ribose 1-diphosphate</name>
        <dbReference type="ChEBI" id="CHEBI:58017"/>
    </ligand>
</feature>
<keyword evidence="4 9" id="KW-0808">Transferase</keyword>
<dbReference type="InterPro" id="IPR017459">
    <property type="entry name" value="Glycosyl_Trfase_fam3_N_dom"/>
</dbReference>
<reference evidence="12 13" key="1">
    <citation type="submission" date="2018-11" db="EMBL/GenBank/DDBJ databases">
        <title>Draft genome sequence of Cellulomonas takizawaensis strain TKZ-21.</title>
        <authorList>
            <person name="Yamamura H."/>
            <person name="Hayashi T."/>
            <person name="Hamada M."/>
            <person name="Serisawa Y."/>
            <person name="Matsuyama K."/>
            <person name="Nakagawa Y."/>
            <person name="Otoguro M."/>
            <person name="Yanagida F."/>
            <person name="Hayakawa M."/>
        </authorList>
    </citation>
    <scope>NUCLEOTIDE SEQUENCE [LARGE SCALE GENOMIC DNA]</scope>
    <source>
        <strain evidence="12 13">TKZ-21</strain>
    </source>
</reference>
<dbReference type="UniPathway" id="UPA00035">
    <property type="reaction ID" value="UER00041"/>
</dbReference>
<evidence type="ECO:0000256" key="2">
    <source>
        <dbReference type="ARBA" id="ARBA00022605"/>
    </source>
</evidence>
<keyword evidence="13" id="KW-1185">Reference proteome</keyword>
<dbReference type="Gene3D" id="3.40.1030.10">
    <property type="entry name" value="Nucleoside phosphorylase/phosphoribosyltransferase catalytic domain"/>
    <property type="match status" value="1"/>
</dbReference>
<comment type="similarity">
    <text evidence="9">Belongs to the anthranilate phosphoribosyltransferase family.</text>
</comment>
<keyword evidence="9" id="KW-0479">Metal-binding</keyword>
<feature type="binding site" evidence="9">
    <location>
        <position position="115"/>
    </location>
    <ligand>
        <name>anthranilate</name>
        <dbReference type="ChEBI" id="CHEBI:16567"/>
        <label>1</label>
    </ligand>
</feature>
<proteinExistence type="inferred from homology"/>
<feature type="binding site" evidence="9">
    <location>
        <position position="124"/>
    </location>
    <ligand>
        <name>5-phospho-alpha-D-ribose 1-diphosphate</name>
        <dbReference type="ChEBI" id="CHEBI:58017"/>
    </ligand>
</feature>
<dbReference type="InterPro" id="IPR036320">
    <property type="entry name" value="Glycosyl_Trfase_fam3_N_dom_sf"/>
</dbReference>
<dbReference type="SUPFAM" id="SSF52418">
    <property type="entry name" value="Nucleoside phosphorylase/phosphoribosyltransferase catalytic domain"/>
    <property type="match status" value="1"/>
</dbReference>
<evidence type="ECO:0000256" key="7">
    <source>
        <dbReference type="ARBA" id="ARBA00052328"/>
    </source>
</evidence>
<feature type="domain" description="Glycosyl transferase family 3" evidence="10">
    <location>
        <begin position="78"/>
        <end position="336"/>
    </location>
</feature>
<dbReference type="NCBIfam" id="TIGR01245">
    <property type="entry name" value="trpD"/>
    <property type="match status" value="1"/>
</dbReference>
<dbReference type="InterPro" id="IPR035902">
    <property type="entry name" value="Nuc_phospho_transferase"/>
</dbReference>
<feature type="binding site" evidence="9">
    <location>
        <position position="84"/>
    </location>
    <ligand>
        <name>anthranilate</name>
        <dbReference type="ChEBI" id="CHEBI:16567"/>
        <label>1</label>
    </ligand>
</feature>
<gene>
    <name evidence="12" type="primary">trpD1</name>
    <name evidence="9" type="synonym">trpD</name>
    <name evidence="12" type="ORF">CTKZ_15460</name>
</gene>
<dbReference type="GO" id="GO:0004048">
    <property type="term" value="F:anthranilate phosphoribosyltransferase activity"/>
    <property type="evidence" value="ECO:0007669"/>
    <property type="project" value="UniProtKB-UniRule"/>
</dbReference>
<dbReference type="Pfam" id="PF02885">
    <property type="entry name" value="Glycos_trans_3N"/>
    <property type="match status" value="1"/>
</dbReference>
<feature type="binding site" evidence="9">
    <location>
        <position position="229"/>
    </location>
    <ligand>
        <name>Mg(2+)</name>
        <dbReference type="ChEBI" id="CHEBI:18420"/>
        <label>1</label>
    </ligand>
</feature>
<comment type="caution">
    <text evidence="9">Lacks conserved residue(s) required for the propagation of feature annotation.</text>
</comment>
<dbReference type="GO" id="GO:0000287">
    <property type="term" value="F:magnesium ion binding"/>
    <property type="evidence" value="ECO:0007669"/>
    <property type="project" value="UniProtKB-UniRule"/>
</dbReference>
<organism evidence="12 13">
    <name type="scientific">Cellulomonas algicola</name>
    <dbReference type="NCBI Taxonomy" id="2071633"/>
    <lineage>
        <taxon>Bacteria</taxon>
        <taxon>Bacillati</taxon>
        <taxon>Actinomycetota</taxon>
        <taxon>Actinomycetes</taxon>
        <taxon>Micrococcales</taxon>
        <taxon>Cellulomonadaceae</taxon>
        <taxon>Cellulomonas</taxon>
    </lineage>
</organism>
<evidence type="ECO:0000256" key="3">
    <source>
        <dbReference type="ARBA" id="ARBA00022676"/>
    </source>
</evidence>
<comment type="caution">
    <text evidence="12">The sequence shown here is derived from an EMBL/GenBank/DDBJ whole genome shotgun (WGS) entry which is preliminary data.</text>
</comment>
<accession>A0A401UZE6</accession>
<keyword evidence="6 9" id="KW-0057">Aromatic amino acid biosynthesis</keyword>
<feature type="binding site" evidence="9">
    <location>
        <begin position="112"/>
        <end position="120"/>
    </location>
    <ligand>
        <name>5-phospho-alpha-D-ribose 1-diphosphate</name>
        <dbReference type="ChEBI" id="CHEBI:58017"/>
    </ligand>
</feature>
<dbReference type="InterPro" id="IPR005940">
    <property type="entry name" value="Anthranilate_Pribosyl_Tfrase"/>
</dbReference>
<evidence type="ECO:0000256" key="1">
    <source>
        <dbReference type="ARBA" id="ARBA00004907"/>
    </source>
</evidence>
<keyword evidence="9" id="KW-0460">Magnesium</keyword>
<dbReference type="PANTHER" id="PTHR43285">
    <property type="entry name" value="ANTHRANILATE PHOSPHORIBOSYLTRANSFERASE"/>
    <property type="match status" value="1"/>
</dbReference>
<dbReference type="GO" id="GO:0005829">
    <property type="term" value="C:cytosol"/>
    <property type="evidence" value="ECO:0007669"/>
    <property type="project" value="TreeGrafter"/>
</dbReference>
<comment type="pathway">
    <text evidence="1 9">Amino-acid biosynthesis; L-tryptophan biosynthesis; L-tryptophan from chorismate: step 2/5.</text>
</comment>
<feature type="binding site" evidence="9">
    <location>
        <position position="96"/>
    </location>
    <ligand>
        <name>Mg(2+)</name>
        <dbReference type="ChEBI" id="CHEBI:18420"/>
        <label>1</label>
    </ligand>
</feature>
<dbReference type="PANTHER" id="PTHR43285:SF2">
    <property type="entry name" value="ANTHRANILATE PHOSPHORIBOSYLTRANSFERASE"/>
    <property type="match status" value="1"/>
</dbReference>
<dbReference type="FunFam" id="3.40.1030.10:FF:000002">
    <property type="entry name" value="Anthranilate phosphoribosyltransferase"/>
    <property type="match status" value="1"/>
</dbReference>